<sequence length="33" mass="3537">MKASSIAVRIMFIVDSMMAGCEEGSNRSFGPTI</sequence>
<evidence type="ECO:0000313" key="1">
    <source>
        <dbReference type="EMBL" id="EHK58413.1"/>
    </source>
</evidence>
<keyword evidence="2" id="KW-1185">Reference proteome</keyword>
<dbReference type="EMBL" id="AHAM01000033">
    <property type="protein sequence ID" value="EHK58413.1"/>
    <property type="molecule type" value="Genomic_DNA"/>
</dbReference>
<reference evidence="1 2" key="1">
    <citation type="journal article" date="2012" name="J. Bacteriol.">
        <title>Draft Genome Sequence of Mesorhizobium alhagi CCNWXJ12-2T, a Novel Salt-Resistant Species Isolated from the Desert of Northwestern China.</title>
        <authorList>
            <person name="Zhou M."/>
            <person name="Chen W."/>
            <person name="Chen H."/>
            <person name="Wei G."/>
        </authorList>
    </citation>
    <scope>NUCLEOTIDE SEQUENCE [LARGE SCALE GENOMIC DNA]</scope>
    <source>
        <strain evidence="1 2">CCNWXJ12-2</strain>
    </source>
</reference>
<dbReference type="Proteomes" id="UP000003250">
    <property type="component" value="Unassembled WGS sequence"/>
</dbReference>
<protein>
    <submittedName>
        <fullName evidence="1">Uncharacterized protein</fullName>
    </submittedName>
</protein>
<proteinExistence type="predicted"/>
<gene>
    <name evidence="1" type="ORF">MAXJ12_05131</name>
</gene>
<evidence type="ECO:0000313" key="2">
    <source>
        <dbReference type="Proteomes" id="UP000003250"/>
    </source>
</evidence>
<organism evidence="1 2">
    <name type="scientific">Mesorhizobium alhagi CCNWXJ12-2</name>
    <dbReference type="NCBI Taxonomy" id="1107882"/>
    <lineage>
        <taxon>Bacteria</taxon>
        <taxon>Pseudomonadati</taxon>
        <taxon>Pseudomonadota</taxon>
        <taxon>Alphaproteobacteria</taxon>
        <taxon>Hyphomicrobiales</taxon>
        <taxon>Phyllobacteriaceae</taxon>
        <taxon>Allomesorhizobium</taxon>
    </lineage>
</organism>
<dbReference type="PATRIC" id="fig|1107882.3.peg.1010"/>
<accession>H0HLL5</accession>
<name>H0HLL5_9HYPH</name>
<dbReference type="AlphaFoldDB" id="H0HLL5"/>